<evidence type="ECO:0000256" key="1">
    <source>
        <dbReference type="ARBA" id="ARBA00004651"/>
    </source>
</evidence>
<evidence type="ECO:0000256" key="3">
    <source>
        <dbReference type="ARBA" id="ARBA00022692"/>
    </source>
</evidence>
<dbReference type="Gene3D" id="3.40.190.10">
    <property type="entry name" value="Periplasmic binding protein-like II"/>
    <property type="match status" value="1"/>
</dbReference>
<evidence type="ECO:0000256" key="5">
    <source>
        <dbReference type="ARBA" id="ARBA00023136"/>
    </source>
</evidence>
<evidence type="ECO:0000256" key="2">
    <source>
        <dbReference type="ARBA" id="ARBA00022448"/>
    </source>
</evidence>
<dbReference type="SUPFAM" id="SSF161098">
    <property type="entry name" value="MetI-like"/>
    <property type="match status" value="1"/>
</dbReference>
<name>E6YBW5_9BURK</name>
<protein>
    <submittedName>
        <fullName evidence="8">Putative periplasmic phosphate/phosphonate transport system</fullName>
    </submittedName>
</protein>
<dbReference type="InterPro" id="IPR035906">
    <property type="entry name" value="MetI-like_sf"/>
</dbReference>
<dbReference type="SUPFAM" id="SSF53850">
    <property type="entry name" value="Periplasmic binding protein-like II"/>
    <property type="match status" value="1"/>
</dbReference>
<dbReference type="InterPro" id="IPR000515">
    <property type="entry name" value="MetI-like"/>
</dbReference>
<accession>E6YBW5</accession>
<keyword evidence="5 6" id="KW-0472">Membrane</keyword>
<gene>
    <name evidence="8" type="ORF">CCT_ORF05301</name>
</gene>
<keyword evidence="3 6" id="KW-0812">Transmembrane</keyword>
<evidence type="ECO:0000256" key="4">
    <source>
        <dbReference type="ARBA" id="ARBA00022989"/>
    </source>
</evidence>
<dbReference type="EMBL" id="FJ965838">
    <property type="protein sequence ID" value="ADU90692.1"/>
    <property type="molecule type" value="Genomic_DNA"/>
</dbReference>
<feature type="transmembrane region" description="Helical" evidence="6">
    <location>
        <begin position="51"/>
        <end position="79"/>
    </location>
</feature>
<feature type="transmembrane region" description="Helical" evidence="6">
    <location>
        <begin position="91"/>
        <end position="116"/>
    </location>
</feature>
<proteinExistence type="predicted"/>
<reference evidence="8" key="1">
    <citation type="submission" date="2009-04" db="EMBL/GenBank/DDBJ databases">
        <title>Violacein-producing Collimonas sp. from the sea surface microlayer of costal waters in Trondelag, Norway: assessment of potential for biosynthesis of secondary metabolites through genome mining.</title>
        <authorList>
            <person name="Hakvaag S."/>
            <person name="Fjaervik E."/>
            <person name="Klinkenberg G."/>
            <person name="Borgos S.E.F."/>
            <person name="Josefsen K.D."/>
            <person name="Ellingsen T.E."/>
            <person name="Zotchev S.B."/>
        </authorList>
    </citation>
    <scope>NUCLEOTIDE SEQUENCE</scope>
    <source>
        <strain evidence="8">MPS11E8</strain>
    </source>
</reference>
<dbReference type="GO" id="GO:0055085">
    <property type="term" value="P:transmembrane transport"/>
    <property type="evidence" value="ECO:0007669"/>
    <property type="project" value="InterPro"/>
</dbReference>
<keyword evidence="4 6" id="KW-1133">Transmembrane helix</keyword>
<dbReference type="CDD" id="cd06261">
    <property type="entry name" value="TM_PBP2"/>
    <property type="match status" value="1"/>
</dbReference>
<sequence>MSRPATLRHYRWLTLSSLLLAVLIFGLPQSGPLFSAVFPDLERPVYLQDSFLALVLAHLRIVAISGSVAVLGGVGAGLLVTRPAGKAFRPLLETVLAISQACPPVAVLAVAVPLVGFGETPALIALVMYGILPVAQGAVTGLSSISQPVLEVARGIGMSPRQILWRVELPLGCAGDTGWRAHLGGDQYRHCRGCFHGGRKDAGLADHRWPERLQYRVCDPGRAAGRPAGDRGGPAVRIAGAPLDAACRRRPARPGAGMSMLCALPMYPFPAASLRAFWQGLRASLQSAGMAGLPAELAQPGDLLAHWQRSDLLLSQSCGYPASTLLRGQVQIVGAFHFDVPGCSLSNYSSVLLVRKDDPRLSLAQFHGAVAACNEAHSQSGYHALRTAVAPLALDGRFFSTVLFSGAHRRSAQMVASGEADIAALDCVSAFLLRQQEPAVFGQLATVGFTESMPGLPLITSLSTSATALAQLRQALGICCQAPELRDSLDAMRITGFSALEASDYRICAARAEQNTKHGLADW</sequence>
<comment type="subcellular location">
    <subcellularLocation>
        <location evidence="1">Cell membrane</location>
        <topology evidence="1">Multi-pass membrane protein</topology>
    </subcellularLocation>
</comment>
<dbReference type="PANTHER" id="PTHR30177:SF32">
    <property type="entry name" value="GLYCINE BETAINE UPTAKE SYSTEM PERMEASE PROTEIN YEHW"/>
    <property type="match status" value="1"/>
</dbReference>
<evidence type="ECO:0000256" key="6">
    <source>
        <dbReference type="SAM" id="Phobius"/>
    </source>
</evidence>
<dbReference type="Pfam" id="PF00528">
    <property type="entry name" value="BPD_transp_1"/>
    <property type="match status" value="1"/>
</dbReference>
<organism evidence="8">
    <name type="scientific">Collimonas sp. MPS11E8</name>
    <dbReference type="NCBI Taxonomy" id="716659"/>
    <lineage>
        <taxon>Bacteria</taxon>
        <taxon>Pseudomonadati</taxon>
        <taxon>Pseudomonadota</taxon>
        <taxon>Betaproteobacteria</taxon>
        <taxon>Burkholderiales</taxon>
        <taxon>Oxalobacteraceae</taxon>
        <taxon>Collimonas</taxon>
    </lineage>
</organism>
<feature type="domain" description="ABC transmembrane type-1" evidence="7">
    <location>
        <begin position="73"/>
        <end position="171"/>
    </location>
</feature>
<evidence type="ECO:0000313" key="8">
    <source>
        <dbReference type="EMBL" id="ADU90692.1"/>
    </source>
</evidence>
<dbReference type="PANTHER" id="PTHR30177">
    <property type="entry name" value="GLYCINE BETAINE/L-PROLINE TRANSPORT SYSTEM PERMEASE PROTEIN PROW"/>
    <property type="match status" value="1"/>
</dbReference>
<keyword evidence="2" id="KW-0813">Transport</keyword>
<dbReference type="AlphaFoldDB" id="E6YBW5"/>
<dbReference type="GO" id="GO:0005886">
    <property type="term" value="C:plasma membrane"/>
    <property type="evidence" value="ECO:0007669"/>
    <property type="project" value="UniProtKB-SubCell"/>
</dbReference>
<evidence type="ECO:0000259" key="7">
    <source>
        <dbReference type="Pfam" id="PF00528"/>
    </source>
</evidence>
<dbReference type="Gene3D" id="1.10.3720.10">
    <property type="entry name" value="MetI-like"/>
    <property type="match status" value="1"/>
</dbReference>
<dbReference type="Pfam" id="PF12974">
    <property type="entry name" value="Phosphonate-bd"/>
    <property type="match status" value="1"/>
</dbReference>
<dbReference type="InterPro" id="IPR051204">
    <property type="entry name" value="ABC_transp_perm/SBD"/>
</dbReference>